<keyword evidence="3" id="KW-0597">Phosphoprotein</keyword>
<sequence>MLEIGARNLIFQQEMSFRTFMWIKSIAILRSFFVLGFFNIIILRKTKQGEAELRAKNEQMLILVSNLYVEMIQLTKTIQNAENLTRESYELYIELKKENHRFATNLLSISGKTHEIKKDDQRIFSGLAKLIDKGPNLDYMNIEEILNVIVASNHNYSLFLEKKIHFRLSINGSHPPYRTYVILSIINNLVANAVEAIEGSGEVVISVNLNEDFLIISVSDNGPGIAKKHRKLIFQPGFTTKFEGNGKPSNGIGLTYIKNVIEEIEGTIELVDQEKDSGTTFVISLPINKMKGSDFR</sequence>
<dbReference type="SMART" id="SM00387">
    <property type="entry name" value="HATPase_c"/>
    <property type="match status" value="1"/>
</dbReference>
<evidence type="ECO:0000259" key="10">
    <source>
        <dbReference type="PROSITE" id="PS50109"/>
    </source>
</evidence>
<dbReference type="PRINTS" id="PR00344">
    <property type="entry name" value="BCTRLSENSOR"/>
</dbReference>
<dbReference type="Proteomes" id="UP000682111">
    <property type="component" value="Unassembled WGS sequence"/>
</dbReference>
<dbReference type="InterPro" id="IPR005467">
    <property type="entry name" value="His_kinase_dom"/>
</dbReference>
<evidence type="ECO:0000256" key="1">
    <source>
        <dbReference type="ARBA" id="ARBA00000085"/>
    </source>
</evidence>
<keyword evidence="8" id="KW-0902">Two-component regulatory system</keyword>
<accession>A0A920BS46</accession>
<dbReference type="InterPro" id="IPR004358">
    <property type="entry name" value="Sig_transdc_His_kin-like_C"/>
</dbReference>
<dbReference type="PANTHER" id="PTHR43547:SF10">
    <property type="entry name" value="SENSOR HISTIDINE KINASE DCUS"/>
    <property type="match status" value="1"/>
</dbReference>
<comment type="catalytic activity">
    <reaction evidence="1">
        <text>ATP + protein L-histidine = ADP + protein N-phospho-L-histidine.</text>
        <dbReference type="EC" id="2.7.13.3"/>
    </reaction>
</comment>
<evidence type="ECO:0000256" key="4">
    <source>
        <dbReference type="ARBA" id="ARBA00022679"/>
    </source>
</evidence>
<keyword evidence="7" id="KW-0067">ATP-binding</keyword>
<keyword evidence="5" id="KW-0547">Nucleotide-binding</keyword>
<dbReference type="Gene3D" id="3.30.565.10">
    <property type="entry name" value="Histidine kinase-like ATPase, C-terminal domain"/>
    <property type="match status" value="1"/>
</dbReference>
<dbReference type="EC" id="2.7.13.3" evidence="2"/>
<evidence type="ECO:0000313" key="12">
    <source>
        <dbReference type="Proteomes" id="UP000682111"/>
    </source>
</evidence>
<keyword evidence="9" id="KW-0472">Membrane</keyword>
<feature type="transmembrane region" description="Helical" evidence="9">
    <location>
        <begin position="20"/>
        <end position="43"/>
    </location>
</feature>
<evidence type="ECO:0000256" key="2">
    <source>
        <dbReference type="ARBA" id="ARBA00012438"/>
    </source>
</evidence>
<dbReference type="Pfam" id="PF02518">
    <property type="entry name" value="HATPase_c"/>
    <property type="match status" value="1"/>
</dbReference>
<keyword evidence="4" id="KW-0808">Transferase</keyword>
<dbReference type="GO" id="GO:0000155">
    <property type="term" value="F:phosphorelay sensor kinase activity"/>
    <property type="evidence" value="ECO:0007669"/>
    <property type="project" value="TreeGrafter"/>
</dbReference>
<evidence type="ECO:0000256" key="6">
    <source>
        <dbReference type="ARBA" id="ARBA00022777"/>
    </source>
</evidence>
<dbReference type="SUPFAM" id="SSF55874">
    <property type="entry name" value="ATPase domain of HSP90 chaperone/DNA topoisomerase II/histidine kinase"/>
    <property type="match status" value="1"/>
</dbReference>
<evidence type="ECO:0000256" key="7">
    <source>
        <dbReference type="ARBA" id="ARBA00022840"/>
    </source>
</evidence>
<proteinExistence type="predicted"/>
<dbReference type="GO" id="GO:0005524">
    <property type="term" value="F:ATP binding"/>
    <property type="evidence" value="ECO:0007669"/>
    <property type="project" value="UniProtKB-KW"/>
</dbReference>
<dbReference type="InterPro" id="IPR003594">
    <property type="entry name" value="HATPase_dom"/>
</dbReference>
<dbReference type="EMBL" id="BORC01000001">
    <property type="protein sequence ID" value="GIN60633.1"/>
    <property type="molecule type" value="Genomic_DNA"/>
</dbReference>
<dbReference type="AlphaFoldDB" id="A0A920BS46"/>
<feature type="domain" description="Histidine kinase" evidence="10">
    <location>
        <begin position="182"/>
        <end position="289"/>
    </location>
</feature>
<evidence type="ECO:0000256" key="5">
    <source>
        <dbReference type="ARBA" id="ARBA00022741"/>
    </source>
</evidence>
<evidence type="ECO:0000256" key="3">
    <source>
        <dbReference type="ARBA" id="ARBA00022553"/>
    </source>
</evidence>
<organism evidence="11 12">
    <name type="scientific">Robertmurraya siralis</name>
    <dbReference type="NCBI Taxonomy" id="77777"/>
    <lineage>
        <taxon>Bacteria</taxon>
        <taxon>Bacillati</taxon>
        <taxon>Bacillota</taxon>
        <taxon>Bacilli</taxon>
        <taxon>Bacillales</taxon>
        <taxon>Bacillaceae</taxon>
        <taxon>Robertmurraya</taxon>
    </lineage>
</organism>
<reference evidence="11" key="1">
    <citation type="submission" date="2021-03" db="EMBL/GenBank/DDBJ databases">
        <title>Antimicrobial resistance genes in bacteria isolated from Japanese honey, and their potential for conferring macrolide and lincosamide resistance in the American foulbrood pathogen Paenibacillus larvae.</title>
        <authorList>
            <person name="Okamoto M."/>
            <person name="Kumagai M."/>
            <person name="Kanamori H."/>
            <person name="Takamatsu D."/>
        </authorList>
    </citation>
    <scope>NUCLEOTIDE SEQUENCE</scope>
    <source>
        <strain evidence="11">J27TS8</strain>
    </source>
</reference>
<dbReference type="PROSITE" id="PS50109">
    <property type="entry name" value="HIS_KIN"/>
    <property type="match status" value="1"/>
</dbReference>
<dbReference type="InterPro" id="IPR036890">
    <property type="entry name" value="HATPase_C_sf"/>
</dbReference>
<dbReference type="PANTHER" id="PTHR43547">
    <property type="entry name" value="TWO-COMPONENT HISTIDINE KINASE"/>
    <property type="match status" value="1"/>
</dbReference>
<protein>
    <recommendedName>
        <fullName evidence="2">histidine kinase</fullName>
        <ecNumber evidence="2">2.7.13.3</ecNumber>
    </recommendedName>
</protein>
<evidence type="ECO:0000313" key="11">
    <source>
        <dbReference type="EMBL" id="GIN60633.1"/>
    </source>
</evidence>
<name>A0A920BS46_9BACI</name>
<evidence type="ECO:0000256" key="8">
    <source>
        <dbReference type="ARBA" id="ARBA00023012"/>
    </source>
</evidence>
<comment type="caution">
    <text evidence="11">The sequence shown here is derived from an EMBL/GenBank/DDBJ whole genome shotgun (WGS) entry which is preliminary data.</text>
</comment>
<keyword evidence="6" id="KW-0418">Kinase</keyword>
<keyword evidence="9" id="KW-0812">Transmembrane</keyword>
<keyword evidence="12" id="KW-1185">Reference proteome</keyword>
<evidence type="ECO:0000256" key="9">
    <source>
        <dbReference type="SAM" id="Phobius"/>
    </source>
</evidence>
<gene>
    <name evidence="11" type="ORF">J27TS8_06260</name>
</gene>
<keyword evidence="9" id="KW-1133">Transmembrane helix</keyword>